<sequence length="408" mass="46978">MEIIHHKLNNNLPIYFVPLKDTQAVTVLISAKVGSRYETDNQAGISHVLEHMFFKATKKISSTLEMIREFDRIGGDHNGWTNEEVTAYYIQTSAENGIRALDLLSQMLTEYNFNSTELEKEKNVIIQEMNRTKDDPESYIFDIYKSNCFGNHPIGRPIIGSEKSVKSITVKDLENYIENYYHPSNLMITVAGKIDEKEKYINKIKEYFNNLIDAQPCNALPFTSFPVSGQINVINKKTDQAHLVVSYPCMAKNDKKKEQIFLMNTIFGGMHSARLFYEIREKRGLAYTIRSYWDSYFDTGSIAIYSGNDFKKTPEVINLIVSEAQKMIKISDEELNRAKNSIISNFVLDLEDGYNILKFITEELIYEGKITQPEKVIEDIKKVTKEQVERIAREVFSQPHKITIIGPK</sequence>
<dbReference type="SUPFAM" id="SSF63411">
    <property type="entry name" value="LuxS/MPP-like metallohydrolase"/>
    <property type="match status" value="2"/>
</dbReference>
<dbReference type="InterPro" id="IPR011765">
    <property type="entry name" value="Pept_M16_N"/>
</dbReference>
<proteinExistence type="inferred from homology"/>
<dbReference type="EMBL" id="VMGI01000021">
    <property type="protein sequence ID" value="TSC93578.1"/>
    <property type="molecule type" value="Genomic_DNA"/>
</dbReference>
<gene>
    <name evidence="5" type="ORF">CEN91_200</name>
</gene>
<organism evidence="5 6">
    <name type="scientific">Candidatus Berkelbacteria bacterium Licking1014_85</name>
    <dbReference type="NCBI Taxonomy" id="2017148"/>
    <lineage>
        <taxon>Bacteria</taxon>
        <taxon>Candidatus Berkelbacteria</taxon>
    </lineage>
</organism>
<dbReference type="Proteomes" id="UP000315589">
    <property type="component" value="Unassembled WGS sequence"/>
</dbReference>
<dbReference type="AlphaFoldDB" id="A0A554LL30"/>
<dbReference type="InterPro" id="IPR007863">
    <property type="entry name" value="Peptidase_M16_C"/>
</dbReference>
<evidence type="ECO:0000256" key="2">
    <source>
        <dbReference type="RuleBase" id="RU004447"/>
    </source>
</evidence>
<dbReference type="InterPro" id="IPR001431">
    <property type="entry name" value="Pept_M16_Zn_BS"/>
</dbReference>
<dbReference type="InterPro" id="IPR011249">
    <property type="entry name" value="Metalloenz_LuxS/M16"/>
</dbReference>
<dbReference type="Gene3D" id="3.30.830.10">
    <property type="entry name" value="Metalloenzyme, LuxS/M16 peptidase-like"/>
    <property type="match status" value="2"/>
</dbReference>
<evidence type="ECO:0000259" key="3">
    <source>
        <dbReference type="Pfam" id="PF00675"/>
    </source>
</evidence>
<dbReference type="InterPro" id="IPR050361">
    <property type="entry name" value="MPP/UQCRC_Complex"/>
</dbReference>
<evidence type="ECO:0000259" key="4">
    <source>
        <dbReference type="Pfam" id="PF05193"/>
    </source>
</evidence>
<evidence type="ECO:0000313" key="5">
    <source>
        <dbReference type="EMBL" id="TSC93578.1"/>
    </source>
</evidence>
<dbReference type="GO" id="GO:0006508">
    <property type="term" value="P:proteolysis"/>
    <property type="evidence" value="ECO:0007669"/>
    <property type="project" value="InterPro"/>
</dbReference>
<evidence type="ECO:0000313" key="6">
    <source>
        <dbReference type="Proteomes" id="UP000315589"/>
    </source>
</evidence>
<feature type="domain" description="Peptidase M16 C-terminal" evidence="4">
    <location>
        <begin position="167"/>
        <end position="341"/>
    </location>
</feature>
<dbReference type="Pfam" id="PF00675">
    <property type="entry name" value="Peptidase_M16"/>
    <property type="match status" value="1"/>
</dbReference>
<evidence type="ECO:0000256" key="1">
    <source>
        <dbReference type="ARBA" id="ARBA00007261"/>
    </source>
</evidence>
<reference evidence="5 6" key="1">
    <citation type="submission" date="2017-07" db="EMBL/GenBank/DDBJ databases">
        <title>Mechanisms for carbon and nitrogen cycling indicate functional differentiation within the Candidate Phyla Radiation.</title>
        <authorList>
            <person name="Danczak R.E."/>
            <person name="Johnston M.D."/>
            <person name="Kenah C."/>
            <person name="Slattery M."/>
            <person name="Wrighton K.C."/>
            <person name="Wilkins M.J."/>
        </authorList>
    </citation>
    <scope>NUCLEOTIDE SEQUENCE [LARGE SCALE GENOMIC DNA]</scope>
    <source>
        <strain evidence="5">Licking1014_85</strain>
    </source>
</reference>
<name>A0A554LL30_9BACT</name>
<comment type="caution">
    <text evidence="5">The sequence shown here is derived from an EMBL/GenBank/DDBJ whole genome shotgun (WGS) entry which is preliminary data.</text>
</comment>
<comment type="similarity">
    <text evidence="1 2">Belongs to the peptidase M16 family.</text>
</comment>
<dbReference type="Pfam" id="PF05193">
    <property type="entry name" value="Peptidase_M16_C"/>
    <property type="match status" value="1"/>
</dbReference>
<dbReference type="GO" id="GO:0046872">
    <property type="term" value="F:metal ion binding"/>
    <property type="evidence" value="ECO:0007669"/>
    <property type="project" value="InterPro"/>
</dbReference>
<accession>A0A554LL30</accession>
<dbReference type="PROSITE" id="PS00143">
    <property type="entry name" value="INSULINASE"/>
    <property type="match status" value="1"/>
</dbReference>
<dbReference type="PANTHER" id="PTHR11851">
    <property type="entry name" value="METALLOPROTEASE"/>
    <property type="match status" value="1"/>
</dbReference>
<feature type="domain" description="Peptidase M16 N-terminal" evidence="3">
    <location>
        <begin position="21"/>
        <end position="160"/>
    </location>
</feature>
<protein>
    <submittedName>
        <fullName evidence="5">Processing peptidase</fullName>
    </submittedName>
</protein>
<dbReference type="PANTHER" id="PTHR11851:SF49">
    <property type="entry name" value="MITOCHONDRIAL-PROCESSING PEPTIDASE SUBUNIT ALPHA"/>
    <property type="match status" value="1"/>
</dbReference>
<dbReference type="GO" id="GO:0004222">
    <property type="term" value="F:metalloendopeptidase activity"/>
    <property type="evidence" value="ECO:0007669"/>
    <property type="project" value="InterPro"/>
</dbReference>